<feature type="transmembrane region" description="Helical" evidence="8">
    <location>
        <begin position="188"/>
        <end position="208"/>
    </location>
</feature>
<evidence type="ECO:0000256" key="7">
    <source>
        <dbReference type="ARBA" id="ARBA00023177"/>
    </source>
</evidence>
<dbReference type="FunFam" id="1.10.3430.10:FF:000005">
    <property type="entry name" value="Ammonium transporter"/>
    <property type="match status" value="1"/>
</dbReference>
<feature type="transmembrane region" description="Helical" evidence="8">
    <location>
        <begin position="321"/>
        <end position="341"/>
    </location>
</feature>
<evidence type="ECO:0000256" key="1">
    <source>
        <dbReference type="ARBA" id="ARBA00004651"/>
    </source>
</evidence>
<dbReference type="Gene3D" id="1.10.3430.10">
    <property type="entry name" value="Ammonium transporter AmtB like domains"/>
    <property type="match status" value="1"/>
</dbReference>
<dbReference type="NCBIfam" id="TIGR00836">
    <property type="entry name" value="amt"/>
    <property type="match status" value="1"/>
</dbReference>
<sequence length="498" mass="54406">MSLSSPPAFNFSVLPSNLIPGDANPPWMSKGDNAWQLVAATLVGLQSVPGLIILYGGAVKKKWAVNSAFMVLYAFACVLLCWVCWGYRMSFGEKLIPIWGKIDVALEQDYLFQKAFLGMFPNATMVFFQFVFAAITLVLIAGALLGRMNFYAWMLFVPLWLTFSYTFGAYTIWSSNGWLSVNGIIDYSGGYVIHLSSGVAGFTAAYWVRTQRFSQFIVTNMWVQDQPRTERFPPNNILLMLAGAGLLWMGWSGFNGGDPYAANIDASLAVLNTHVAAATSLLTWLVLDVIFFGKPSVIGAVQGMITGLVAITPAAGVVQGWAAIAIGLCSGSIPWFTMMVVHKKSELLQKVDDTMAVFHTHAVAGCLGGLLTGLFAHPRLCYLFYGYYNNYYGLFYGLHDGQAHKGLRQMGLQLLGILFIVVVNVVMTSLICLLVQLIVPLRMSEEDMEIGDEAAHGEEAYAIWGKGDRLEKSAGFSDTAAGAAKSSYNTSRSQVEMV</sequence>
<feature type="transmembrane region" description="Helical" evidence="8">
    <location>
        <begin position="126"/>
        <end position="145"/>
    </location>
</feature>
<evidence type="ECO:0000313" key="10">
    <source>
        <dbReference type="EMBL" id="TMW94478.1"/>
    </source>
</evidence>
<accession>A0A6N2BKT9</accession>
<feature type="transmembrane region" description="Helical" evidence="8">
    <location>
        <begin position="266"/>
        <end position="290"/>
    </location>
</feature>
<evidence type="ECO:0000256" key="2">
    <source>
        <dbReference type="ARBA" id="ARBA00005887"/>
    </source>
</evidence>
<evidence type="ECO:0000256" key="6">
    <source>
        <dbReference type="ARBA" id="ARBA00023136"/>
    </source>
</evidence>
<name>A0A6N2BKT9_SOLCI</name>
<keyword evidence="4 8" id="KW-0812">Transmembrane</keyword>
<feature type="transmembrane region" description="Helical" evidence="8">
    <location>
        <begin position="34"/>
        <end position="56"/>
    </location>
</feature>
<feature type="transmembrane region" description="Helical" evidence="8">
    <location>
        <begin position="237"/>
        <end position="254"/>
    </location>
</feature>
<feature type="transmembrane region" description="Helical" evidence="8">
    <location>
        <begin position="362"/>
        <end position="385"/>
    </location>
</feature>
<feature type="transmembrane region" description="Helical" evidence="8">
    <location>
        <begin position="68"/>
        <end position="88"/>
    </location>
</feature>
<comment type="subcellular location">
    <subcellularLocation>
        <location evidence="1 8">Cell membrane</location>
        <topology evidence="1 8">Multi-pass membrane protein</topology>
    </subcellularLocation>
</comment>
<dbReference type="Pfam" id="PF00909">
    <property type="entry name" value="Ammonium_transp"/>
    <property type="match status" value="1"/>
</dbReference>
<proteinExistence type="inferred from homology"/>
<dbReference type="GO" id="GO:0008519">
    <property type="term" value="F:ammonium channel activity"/>
    <property type="evidence" value="ECO:0007669"/>
    <property type="project" value="InterPro"/>
</dbReference>
<evidence type="ECO:0000259" key="9">
    <source>
        <dbReference type="Pfam" id="PF00909"/>
    </source>
</evidence>
<dbReference type="PANTHER" id="PTHR43029:SF7">
    <property type="entry name" value="AMMONIUM TRANSPORTER 2 MEMBER 5"/>
    <property type="match status" value="1"/>
</dbReference>
<feature type="transmembrane region" description="Helical" evidence="8">
    <location>
        <begin position="152"/>
        <end position="173"/>
    </location>
</feature>
<dbReference type="InterPro" id="IPR029020">
    <property type="entry name" value="Ammonium/urea_transptr"/>
</dbReference>
<gene>
    <name evidence="10" type="ORF">EJD97_010222</name>
</gene>
<reference evidence="10" key="1">
    <citation type="submission" date="2019-05" db="EMBL/GenBank/DDBJ databases">
        <title>The de novo reference genome and transcriptome assemblies of the wild tomato species Solanum chilense.</title>
        <authorList>
            <person name="Stam R."/>
            <person name="Nosenko T."/>
            <person name="Hoerger A.C."/>
            <person name="Stephan W."/>
            <person name="Seidel M.A."/>
            <person name="Kuhn J.M.M."/>
            <person name="Haberer G."/>
            <person name="Tellier A."/>
        </authorList>
    </citation>
    <scope>NUCLEOTIDE SEQUENCE</scope>
    <source>
        <tissue evidence="10">Mature leaves</tissue>
    </source>
</reference>
<dbReference type="InterPro" id="IPR001905">
    <property type="entry name" value="Ammonium_transpt"/>
</dbReference>
<comment type="similarity">
    <text evidence="2 8">Belongs to the ammonia transporter channel (TC 1.A.11.2) family.</text>
</comment>
<evidence type="ECO:0000256" key="5">
    <source>
        <dbReference type="ARBA" id="ARBA00022989"/>
    </source>
</evidence>
<dbReference type="SUPFAM" id="SSF111352">
    <property type="entry name" value="Ammonium transporter"/>
    <property type="match status" value="1"/>
</dbReference>
<feature type="transmembrane region" description="Helical" evidence="8">
    <location>
        <begin position="297"/>
        <end position="315"/>
    </location>
</feature>
<keyword evidence="6 8" id="KW-0472">Membrane</keyword>
<feature type="transmembrane region" description="Helical" evidence="8">
    <location>
        <begin position="414"/>
        <end position="439"/>
    </location>
</feature>
<evidence type="ECO:0000256" key="4">
    <source>
        <dbReference type="ARBA" id="ARBA00022692"/>
    </source>
</evidence>
<evidence type="ECO:0000256" key="3">
    <source>
        <dbReference type="ARBA" id="ARBA00022448"/>
    </source>
</evidence>
<organism evidence="10">
    <name type="scientific">Solanum chilense</name>
    <name type="common">Tomato</name>
    <name type="synonym">Lycopersicon chilense</name>
    <dbReference type="NCBI Taxonomy" id="4083"/>
    <lineage>
        <taxon>Eukaryota</taxon>
        <taxon>Viridiplantae</taxon>
        <taxon>Streptophyta</taxon>
        <taxon>Embryophyta</taxon>
        <taxon>Tracheophyta</taxon>
        <taxon>Spermatophyta</taxon>
        <taxon>Magnoliopsida</taxon>
        <taxon>eudicotyledons</taxon>
        <taxon>Gunneridae</taxon>
        <taxon>Pentapetalae</taxon>
        <taxon>asterids</taxon>
        <taxon>lamiids</taxon>
        <taxon>Solanales</taxon>
        <taxon>Solanaceae</taxon>
        <taxon>Solanoideae</taxon>
        <taxon>Solaneae</taxon>
        <taxon>Solanum</taxon>
        <taxon>Solanum subgen. Lycopersicon</taxon>
    </lineage>
</organism>
<evidence type="ECO:0000256" key="8">
    <source>
        <dbReference type="RuleBase" id="RU362002"/>
    </source>
</evidence>
<keyword evidence="7 8" id="KW-0924">Ammonia transport</keyword>
<comment type="caution">
    <text evidence="10">The sequence shown here is derived from an EMBL/GenBank/DDBJ whole genome shotgun (WGS) entry which is preliminary data.</text>
</comment>
<dbReference type="PANTHER" id="PTHR43029">
    <property type="entry name" value="AMMONIUM TRANSPORTER MEP2"/>
    <property type="match status" value="1"/>
</dbReference>
<protein>
    <recommendedName>
        <fullName evidence="8">Ammonium transporter</fullName>
    </recommendedName>
</protein>
<dbReference type="InterPro" id="IPR024041">
    <property type="entry name" value="NH4_transpt_AmtB-like_dom"/>
</dbReference>
<feature type="domain" description="Ammonium transporter AmtB-like" evidence="9">
    <location>
        <begin position="34"/>
        <end position="461"/>
    </location>
</feature>
<keyword evidence="5 8" id="KW-1133">Transmembrane helix</keyword>
<dbReference type="AlphaFoldDB" id="A0A6N2BKT9"/>
<dbReference type="GO" id="GO:0005886">
    <property type="term" value="C:plasma membrane"/>
    <property type="evidence" value="ECO:0007669"/>
    <property type="project" value="UniProtKB-SubCell"/>
</dbReference>
<keyword evidence="3 8" id="KW-0813">Transport</keyword>
<dbReference type="EMBL" id="RXGB01002625">
    <property type="protein sequence ID" value="TMW94478.1"/>
    <property type="molecule type" value="Genomic_DNA"/>
</dbReference>